<dbReference type="PRINTS" id="PR00112">
    <property type="entry name" value="ACYLPHPHTASE"/>
</dbReference>
<feature type="active site" evidence="5">
    <location>
        <position position="18"/>
    </location>
</feature>
<evidence type="ECO:0000313" key="9">
    <source>
        <dbReference type="EMBL" id="SHJ33820.1"/>
    </source>
</evidence>
<comment type="catalytic activity">
    <reaction evidence="4 5 6">
        <text>an acyl phosphate + H2O = a carboxylate + phosphate + H(+)</text>
        <dbReference type="Rhea" id="RHEA:14965"/>
        <dbReference type="ChEBI" id="CHEBI:15377"/>
        <dbReference type="ChEBI" id="CHEBI:15378"/>
        <dbReference type="ChEBI" id="CHEBI:29067"/>
        <dbReference type="ChEBI" id="CHEBI:43474"/>
        <dbReference type="ChEBI" id="CHEBI:59918"/>
        <dbReference type="EC" id="3.6.1.7"/>
    </reaction>
</comment>
<dbReference type="EC" id="3.6.1.7" evidence="2 5"/>
<dbReference type="PANTHER" id="PTHR47268">
    <property type="entry name" value="ACYLPHOSPHATASE"/>
    <property type="match status" value="1"/>
</dbReference>
<dbReference type="PROSITE" id="PS00151">
    <property type="entry name" value="ACYLPHOSPHATASE_2"/>
    <property type="match status" value="1"/>
</dbReference>
<dbReference type="InterPro" id="IPR017968">
    <property type="entry name" value="Acylphosphatase_CS"/>
</dbReference>
<proteinExistence type="inferred from homology"/>
<dbReference type="GO" id="GO:0003998">
    <property type="term" value="F:acylphosphatase activity"/>
    <property type="evidence" value="ECO:0007669"/>
    <property type="project" value="UniProtKB-EC"/>
</dbReference>
<evidence type="ECO:0000256" key="3">
    <source>
        <dbReference type="ARBA" id="ARBA00015991"/>
    </source>
</evidence>
<dbReference type="Pfam" id="PF00708">
    <property type="entry name" value="Acylphosphatase"/>
    <property type="match status" value="1"/>
</dbReference>
<keyword evidence="10" id="KW-1185">Reference proteome</keyword>
<dbReference type="InterPro" id="IPR036046">
    <property type="entry name" value="Acylphosphatase-like_dom_sf"/>
</dbReference>
<dbReference type="RefSeq" id="WP_073007859.1">
    <property type="nucleotide sequence ID" value="NZ_FQZO01000004.1"/>
</dbReference>
<evidence type="ECO:0000256" key="6">
    <source>
        <dbReference type="RuleBase" id="RU000553"/>
    </source>
</evidence>
<dbReference type="OrthoDB" id="9808093at2"/>
<organism evidence="9 10">
    <name type="scientific">Clostridium amylolyticum</name>
    <dbReference type="NCBI Taxonomy" id="1121298"/>
    <lineage>
        <taxon>Bacteria</taxon>
        <taxon>Bacillati</taxon>
        <taxon>Bacillota</taxon>
        <taxon>Clostridia</taxon>
        <taxon>Eubacteriales</taxon>
        <taxon>Clostridiaceae</taxon>
        <taxon>Clostridium</taxon>
    </lineage>
</organism>
<protein>
    <recommendedName>
        <fullName evidence="3 5">Acylphosphatase</fullName>
        <ecNumber evidence="2 5">3.6.1.7</ecNumber>
    </recommendedName>
</protein>
<feature type="active site" evidence="5">
    <location>
        <position position="36"/>
    </location>
</feature>
<dbReference type="PROSITE" id="PS00150">
    <property type="entry name" value="ACYLPHOSPHATASE_1"/>
    <property type="match status" value="1"/>
</dbReference>
<dbReference type="EMBL" id="FQZO01000004">
    <property type="protein sequence ID" value="SHJ33820.1"/>
    <property type="molecule type" value="Genomic_DNA"/>
</dbReference>
<evidence type="ECO:0000256" key="1">
    <source>
        <dbReference type="ARBA" id="ARBA00005614"/>
    </source>
</evidence>
<dbReference type="InterPro" id="IPR020456">
    <property type="entry name" value="Acylphosphatase"/>
</dbReference>
<evidence type="ECO:0000259" key="8">
    <source>
        <dbReference type="PROSITE" id="PS51160"/>
    </source>
</evidence>
<dbReference type="InterPro" id="IPR001792">
    <property type="entry name" value="Acylphosphatase-like_dom"/>
</dbReference>
<dbReference type="SUPFAM" id="SSF54975">
    <property type="entry name" value="Acylphosphatase/BLUF domain-like"/>
    <property type="match status" value="1"/>
</dbReference>
<dbReference type="STRING" id="1121298.SAMN05444401_2823"/>
<name>A0A1M6IHC3_9CLOT</name>
<dbReference type="Gene3D" id="3.30.70.100">
    <property type="match status" value="1"/>
</dbReference>
<accession>A0A1M6IHC3</accession>
<evidence type="ECO:0000256" key="5">
    <source>
        <dbReference type="PROSITE-ProRule" id="PRU00520"/>
    </source>
</evidence>
<evidence type="ECO:0000256" key="7">
    <source>
        <dbReference type="RuleBase" id="RU004168"/>
    </source>
</evidence>
<comment type="similarity">
    <text evidence="1 7">Belongs to the acylphosphatase family.</text>
</comment>
<evidence type="ECO:0000256" key="2">
    <source>
        <dbReference type="ARBA" id="ARBA00012150"/>
    </source>
</evidence>
<dbReference type="PROSITE" id="PS51160">
    <property type="entry name" value="ACYLPHOSPHATASE_3"/>
    <property type="match status" value="1"/>
</dbReference>
<evidence type="ECO:0000256" key="4">
    <source>
        <dbReference type="ARBA" id="ARBA00047645"/>
    </source>
</evidence>
<dbReference type="AlphaFoldDB" id="A0A1M6IHC3"/>
<evidence type="ECO:0000313" key="10">
    <source>
        <dbReference type="Proteomes" id="UP000184080"/>
    </source>
</evidence>
<reference evidence="9 10" key="1">
    <citation type="submission" date="2016-11" db="EMBL/GenBank/DDBJ databases">
        <authorList>
            <person name="Jaros S."/>
            <person name="Januszkiewicz K."/>
            <person name="Wedrychowicz H."/>
        </authorList>
    </citation>
    <scope>NUCLEOTIDE SEQUENCE [LARGE SCALE GENOMIC DNA]</scope>
    <source>
        <strain evidence="9 10">DSM 21864</strain>
    </source>
</reference>
<gene>
    <name evidence="9" type="ORF">SAMN05444401_2823</name>
</gene>
<sequence>MKRYHMIVKGRVQGVGFRYHAKYAAAKTNITGWAKNLDNGDVEIEAQGEDELLEAFIKLLEKGNGFSKVTSIFKTDITLIPKERSFNAVYY</sequence>
<dbReference type="Proteomes" id="UP000184080">
    <property type="component" value="Unassembled WGS sequence"/>
</dbReference>
<dbReference type="PANTHER" id="PTHR47268:SF4">
    <property type="entry name" value="ACYLPHOSPHATASE"/>
    <property type="match status" value="1"/>
</dbReference>
<feature type="domain" description="Acylphosphatase-like" evidence="8">
    <location>
        <begin position="3"/>
        <end position="90"/>
    </location>
</feature>
<keyword evidence="5 6" id="KW-0378">Hydrolase</keyword>